<evidence type="ECO:0000256" key="3">
    <source>
        <dbReference type="ARBA" id="ARBA00022448"/>
    </source>
</evidence>
<evidence type="ECO:0000256" key="4">
    <source>
        <dbReference type="ARBA" id="ARBA00022475"/>
    </source>
</evidence>
<proteinExistence type="inferred from homology"/>
<keyword evidence="4" id="KW-1003">Cell membrane</keyword>
<dbReference type="Pfam" id="PF00528">
    <property type="entry name" value="BPD_transp_1"/>
    <property type="match status" value="1"/>
</dbReference>
<dbReference type="PANTHER" id="PTHR42929:SF1">
    <property type="entry name" value="INNER MEMBRANE ABC TRANSPORTER PERMEASE PROTEIN YDCU-RELATED"/>
    <property type="match status" value="1"/>
</dbReference>
<comment type="caution">
    <text evidence="10">The sequence shown here is derived from an EMBL/GenBank/DDBJ whole genome shotgun (WGS) entry which is preliminary data.</text>
</comment>
<feature type="transmembrane region" description="Helical" evidence="8">
    <location>
        <begin position="250"/>
        <end position="269"/>
    </location>
</feature>
<feature type="transmembrane region" description="Helical" evidence="8">
    <location>
        <begin position="7"/>
        <end position="27"/>
    </location>
</feature>
<keyword evidence="3 8" id="KW-0813">Transport</keyword>
<protein>
    <submittedName>
        <fullName evidence="10">ABC transporter permease</fullName>
    </submittedName>
</protein>
<keyword evidence="7 8" id="KW-0472">Membrane</keyword>
<sequence length="283" mass="30681">MRRLTPYLLVLPGGLWLAVFLVVPMVFMASVSTQEGDVVNGFVQTFNVGVYGDVLAQYGGHFLRSASYGLAATAISIVLAYPVAYWIAFRGGSRKSTYLLLVLLPFFVSFVLRTVSWKFLLADDGILLAPLKSAGLLAEDFHVLQTTAAVIGGLVYNYLPFMILPIYVALERVDPRTVEAAQDLYASPRQAFMKIVLPLSLPGVFAGVLMTFVPMTADYVNAAILGGPENTMIGNIIQTEYLMNNDYPTAAALSFTLMAALLVGIFAYARVLGTENVLEAAAR</sequence>
<accession>A0ABV8I0A2</accession>
<feature type="transmembrane region" description="Helical" evidence="8">
    <location>
        <begin position="99"/>
        <end position="121"/>
    </location>
</feature>
<feature type="domain" description="ABC transmembrane type-1" evidence="9">
    <location>
        <begin position="62"/>
        <end position="268"/>
    </location>
</feature>
<evidence type="ECO:0000313" key="10">
    <source>
        <dbReference type="EMBL" id="MFC4057599.1"/>
    </source>
</evidence>
<feature type="transmembrane region" description="Helical" evidence="8">
    <location>
        <begin position="68"/>
        <end position="87"/>
    </location>
</feature>
<evidence type="ECO:0000256" key="6">
    <source>
        <dbReference type="ARBA" id="ARBA00022989"/>
    </source>
</evidence>
<evidence type="ECO:0000259" key="9">
    <source>
        <dbReference type="PROSITE" id="PS50928"/>
    </source>
</evidence>
<evidence type="ECO:0000256" key="5">
    <source>
        <dbReference type="ARBA" id="ARBA00022692"/>
    </source>
</evidence>
<evidence type="ECO:0000256" key="2">
    <source>
        <dbReference type="ARBA" id="ARBA00007069"/>
    </source>
</evidence>
<dbReference type="InterPro" id="IPR035906">
    <property type="entry name" value="MetI-like_sf"/>
</dbReference>
<feature type="transmembrane region" description="Helical" evidence="8">
    <location>
        <begin position="141"/>
        <end position="170"/>
    </location>
</feature>
<evidence type="ECO:0000256" key="7">
    <source>
        <dbReference type="ARBA" id="ARBA00023136"/>
    </source>
</evidence>
<dbReference type="PROSITE" id="PS50928">
    <property type="entry name" value="ABC_TM1"/>
    <property type="match status" value="1"/>
</dbReference>
<dbReference type="CDD" id="cd06261">
    <property type="entry name" value="TM_PBP2"/>
    <property type="match status" value="1"/>
</dbReference>
<dbReference type="InterPro" id="IPR000515">
    <property type="entry name" value="MetI-like"/>
</dbReference>
<gene>
    <name evidence="10" type="ORF">ACFOWE_04800</name>
</gene>
<keyword evidence="5 8" id="KW-0812">Transmembrane</keyword>
<dbReference type="RefSeq" id="WP_377285636.1">
    <property type="nucleotide sequence ID" value="NZ_JBHSBM010000010.1"/>
</dbReference>
<evidence type="ECO:0000256" key="1">
    <source>
        <dbReference type="ARBA" id="ARBA00004651"/>
    </source>
</evidence>
<comment type="subcellular location">
    <subcellularLocation>
        <location evidence="1 8">Cell membrane</location>
        <topology evidence="1 8">Multi-pass membrane protein</topology>
    </subcellularLocation>
</comment>
<dbReference type="PANTHER" id="PTHR42929">
    <property type="entry name" value="INNER MEMBRANE ABC TRANSPORTER PERMEASE PROTEIN YDCU-RELATED-RELATED"/>
    <property type="match status" value="1"/>
</dbReference>
<dbReference type="EMBL" id="JBHSBM010000010">
    <property type="protein sequence ID" value="MFC4057599.1"/>
    <property type="molecule type" value="Genomic_DNA"/>
</dbReference>
<dbReference type="Gene3D" id="1.10.3720.10">
    <property type="entry name" value="MetI-like"/>
    <property type="match status" value="1"/>
</dbReference>
<evidence type="ECO:0000313" key="11">
    <source>
        <dbReference type="Proteomes" id="UP001595850"/>
    </source>
</evidence>
<organism evidence="10 11">
    <name type="scientific">Planomonospora corallina</name>
    <dbReference type="NCBI Taxonomy" id="1806052"/>
    <lineage>
        <taxon>Bacteria</taxon>
        <taxon>Bacillati</taxon>
        <taxon>Actinomycetota</taxon>
        <taxon>Actinomycetes</taxon>
        <taxon>Streptosporangiales</taxon>
        <taxon>Streptosporangiaceae</taxon>
        <taxon>Planomonospora</taxon>
    </lineage>
</organism>
<evidence type="ECO:0000256" key="8">
    <source>
        <dbReference type="RuleBase" id="RU363032"/>
    </source>
</evidence>
<keyword evidence="6 8" id="KW-1133">Transmembrane helix</keyword>
<comment type="similarity">
    <text evidence="2">Belongs to the binding-protein-dependent transport system permease family. CysTW subfamily.</text>
</comment>
<feature type="transmembrane region" description="Helical" evidence="8">
    <location>
        <begin position="191"/>
        <end position="213"/>
    </location>
</feature>
<dbReference type="Proteomes" id="UP001595850">
    <property type="component" value="Unassembled WGS sequence"/>
</dbReference>
<keyword evidence="11" id="KW-1185">Reference proteome</keyword>
<reference evidence="11" key="1">
    <citation type="journal article" date="2019" name="Int. J. Syst. Evol. Microbiol.">
        <title>The Global Catalogue of Microorganisms (GCM) 10K type strain sequencing project: providing services to taxonomists for standard genome sequencing and annotation.</title>
        <authorList>
            <consortium name="The Broad Institute Genomics Platform"/>
            <consortium name="The Broad Institute Genome Sequencing Center for Infectious Disease"/>
            <person name="Wu L."/>
            <person name="Ma J."/>
        </authorList>
    </citation>
    <scope>NUCLEOTIDE SEQUENCE [LARGE SCALE GENOMIC DNA]</scope>
    <source>
        <strain evidence="11">TBRC 4489</strain>
    </source>
</reference>
<dbReference type="SUPFAM" id="SSF161098">
    <property type="entry name" value="MetI-like"/>
    <property type="match status" value="1"/>
</dbReference>
<name>A0ABV8I0A2_9ACTN</name>